<evidence type="ECO:0000256" key="6">
    <source>
        <dbReference type="ARBA" id="ARBA00022918"/>
    </source>
</evidence>
<dbReference type="EMBL" id="CM018031">
    <property type="protein sequence ID" value="KAA8549573.1"/>
    <property type="molecule type" value="Genomic_DNA"/>
</dbReference>
<keyword evidence="6" id="KW-0695">RNA-directed DNA polymerase</keyword>
<dbReference type="OrthoDB" id="1166716at2759"/>
<dbReference type="InterPro" id="IPR000953">
    <property type="entry name" value="Chromo/chromo_shadow_dom"/>
</dbReference>
<dbReference type="GO" id="GO:0003964">
    <property type="term" value="F:RNA-directed DNA polymerase activity"/>
    <property type="evidence" value="ECO:0007669"/>
    <property type="project" value="UniProtKB-KW"/>
</dbReference>
<evidence type="ECO:0000313" key="9">
    <source>
        <dbReference type="Proteomes" id="UP000325577"/>
    </source>
</evidence>
<keyword evidence="4" id="KW-0255">Endonuclease</keyword>
<dbReference type="GO" id="GO:0004519">
    <property type="term" value="F:endonuclease activity"/>
    <property type="evidence" value="ECO:0007669"/>
    <property type="project" value="UniProtKB-KW"/>
</dbReference>
<dbReference type="InterPro" id="IPR023780">
    <property type="entry name" value="Chromo_domain"/>
</dbReference>
<evidence type="ECO:0000256" key="2">
    <source>
        <dbReference type="ARBA" id="ARBA00022695"/>
    </source>
</evidence>
<dbReference type="AlphaFoldDB" id="A0A5J5C2D5"/>
<dbReference type="InterPro" id="IPR016197">
    <property type="entry name" value="Chromo-like_dom_sf"/>
</dbReference>
<keyword evidence="9" id="KW-1185">Reference proteome</keyword>
<keyword evidence="1" id="KW-0808">Transferase</keyword>
<dbReference type="InterPro" id="IPR056924">
    <property type="entry name" value="SH3_Tf2-1"/>
</dbReference>
<protein>
    <recommendedName>
        <fullName evidence="7">Chromo domain-containing protein</fullName>
    </recommendedName>
</protein>
<dbReference type="PANTHER" id="PTHR46148">
    <property type="entry name" value="CHROMO DOMAIN-CONTAINING PROTEIN"/>
    <property type="match status" value="1"/>
</dbReference>
<feature type="domain" description="Chromo" evidence="7">
    <location>
        <begin position="242"/>
        <end position="279"/>
    </location>
</feature>
<sequence>MLVVIKAVRKWRPYLLEKPFTVRTDHQSLKYLLEQRITTPAQSRWIPKLLGYDYIIEYKRGSENQAADSLSRQGELQFLSISVPHANWWPDLQKEVRQESFYASLIQKQIFHKLIQKDGVPFLAGKVYLSPASTLIPQRMTGQANQHRREVSFEVGDYVYLKLQPYRQTSVAFRGSLKLSPRFFGPFKVLEKVGNVAYKLDLPVGSQIHNVVHVSRLRKFLGNIRPVFTVPPPVADDSTILPQPETILARREIQKGKYRPRTEILVKWMGTTAEDATWENAWRFSKSYPNFVLEDKAGLSGGDCYVSRSACPKHVAPAAS</sequence>
<organism evidence="8 9">
    <name type="scientific">Nyssa sinensis</name>
    <dbReference type="NCBI Taxonomy" id="561372"/>
    <lineage>
        <taxon>Eukaryota</taxon>
        <taxon>Viridiplantae</taxon>
        <taxon>Streptophyta</taxon>
        <taxon>Embryophyta</taxon>
        <taxon>Tracheophyta</taxon>
        <taxon>Spermatophyta</taxon>
        <taxon>Magnoliopsida</taxon>
        <taxon>eudicotyledons</taxon>
        <taxon>Gunneridae</taxon>
        <taxon>Pentapetalae</taxon>
        <taxon>asterids</taxon>
        <taxon>Cornales</taxon>
        <taxon>Nyssaceae</taxon>
        <taxon>Nyssa</taxon>
    </lineage>
</organism>
<dbReference type="Gene3D" id="2.40.50.40">
    <property type="match status" value="1"/>
</dbReference>
<evidence type="ECO:0000256" key="5">
    <source>
        <dbReference type="ARBA" id="ARBA00022801"/>
    </source>
</evidence>
<name>A0A5J5C2D5_9ASTE</name>
<dbReference type="InterPro" id="IPR041373">
    <property type="entry name" value="RT_RNaseH"/>
</dbReference>
<reference evidence="8 9" key="1">
    <citation type="submission" date="2019-09" db="EMBL/GenBank/DDBJ databases">
        <title>A chromosome-level genome assembly of the Chinese tupelo Nyssa sinensis.</title>
        <authorList>
            <person name="Yang X."/>
            <person name="Kang M."/>
            <person name="Yang Y."/>
            <person name="Xiong H."/>
            <person name="Wang M."/>
            <person name="Zhang Z."/>
            <person name="Wang Z."/>
            <person name="Wu H."/>
            <person name="Ma T."/>
            <person name="Liu J."/>
            <person name="Xi Z."/>
        </authorList>
    </citation>
    <scope>NUCLEOTIDE SEQUENCE [LARGE SCALE GENOMIC DNA]</scope>
    <source>
        <strain evidence="8">J267</strain>
        <tissue evidence="8">Leaf</tissue>
    </source>
</reference>
<dbReference type="CDD" id="cd09274">
    <property type="entry name" value="RNase_HI_RT_Ty3"/>
    <property type="match status" value="1"/>
</dbReference>
<keyword evidence="5" id="KW-0378">Hydrolase</keyword>
<dbReference type="Pfam" id="PF00385">
    <property type="entry name" value="Chromo"/>
    <property type="match status" value="1"/>
</dbReference>
<keyword evidence="2" id="KW-0548">Nucleotidyltransferase</keyword>
<keyword evidence="3" id="KW-0540">Nuclease</keyword>
<evidence type="ECO:0000313" key="8">
    <source>
        <dbReference type="EMBL" id="KAA8549573.1"/>
    </source>
</evidence>
<gene>
    <name evidence="8" type="ORF">F0562_001409</name>
</gene>
<dbReference type="SUPFAM" id="SSF56672">
    <property type="entry name" value="DNA/RNA polymerases"/>
    <property type="match status" value="1"/>
</dbReference>
<dbReference type="GO" id="GO:0016787">
    <property type="term" value="F:hydrolase activity"/>
    <property type="evidence" value="ECO:0007669"/>
    <property type="project" value="UniProtKB-KW"/>
</dbReference>
<evidence type="ECO:0000256" key="1">
    <source>
        <dbReference type="ARBA" id="ARBA00022679"/>
    </source>
</evidence>
<dbReference type="PANTHER" id="PTHR46148:SF52">
    <property type="entry name" value="OS04G0603800 PROTEIN"/>
    <property type="match status" value="1"/>
</dbReference>
<dbReference type="Pfam" id="PF17917">
    <property type="entry name" value="RT_RNaseH"/>
    <property type="match status" value="1"/>
</dbReference>
<dbReference type="Proteomes" id="UP000325577">
    <property type="component" value="Linkage Group LG0"/>
</dbReference>
<evidence type="ECO:0000256" key="4">
    <source>
        <dbReference type="ARBA" id="ARBA00022759"/>
    </source>
</evidence>
<proteinExistence type="predicted"/>
<dbReference type="PROSITE" id="PS50013">
    <property type="entry name" value="CHROMO_2"/>
    <property type="match status" value="1"/>
</dbReference>
<dbReference type="InterPro" id="IPR043502">
    <property type="entry name" value="DNA/RNA_pol_sf"/>
</dbReference>
<evidence type="ECO:0000256" key="3">
    <source>
        <dbReference type="ARBA" id="ARBA00022722"/>
    </source>
</evidence>
<accession>A0A5J5C2D5</accession>
<evidence type="ECO:0000259" key="7">
    <source>
        <dbReference type="PROSITE" id="PS50013"/>
    </source>
</evidence>
<dbReference type="Pfam" id="PF24626">
    <property type="entry name" value="SH3_Tf2-1"/>
    <property type="match status" value="1"/>
</dbReference>
<dbReference type="SUPFAM" id="SSF54160">
    <property type="entry name" value="Chromo domain-like"/>
    <property type="match status" value="1"/>
</dbReference>